<protein>
    <submittedName>
        <fullName evidence="1">Uncharacterized protein</fullName>
    </submittedName>
</protein>
<proteinExistence type="predicted"/>
<dbReference type="EMBL" id="FOEF01000047">
    <property type="protein sequence ID" value="SEP54444.1"/>
    <property type="molecule type" value="Genomic_DNA"/>
</dbReference>
<dbReference type="RefSeq" id="WP_091629741.1">
    <property type="nucleotide sequence ID" value="NZ_FOEF01000047.1"/>
</dbReference>
<dbReference type="Proteomes" id="UP000198582">
    <property type="component" value="Unassembled WGS sequence"/>
</dbReference>
<evidence type="ECO:0000313" key="1">
    <source>
        <dbReference type="EMBL" id="SEP54444.1"/>
    </source>
</evidence>
<reference evidence="2" key="1">
    <citation type="submission" date="2016-10" db="EMBL/GenBank/DDBJ databases">
        <authorList>
            <person name="Varghese N."/>
            <person name="Submissions S."/>
        </authorList>
    </citation>
    <scope>NUCLEOTIDE SEQUENCE [LARGE SCALE GENOMIC DNA]</scope>
    <source>
        <strain evidence="2">DSM 44993</strain>
    </source>
</reference>
<evidence type="ECO:0000313" key="2">
    <source>
        <dbReference type="Proteomes" id="UP000198582"/>
    </source>
</evidence>
<keyword evidence="2" id="KW-1185">Reference proteome</keyword>
<accession>A0A1H8YQG0</accession>
<name>A0A1H8YQG0_9PSEU</name>
<dbReference type="AlphaFoldDB" id="A0A1H8YQG0"/>
<gene>
    <name evidence="1" type="ORF">SAMN04489732_14720</name>
</gene>
<sequence>MPRHRTKEFVITIDTWTRPHRRRRAASSRCEACTGVTGVALLSPRRITVLLDLFDSKTGAHITDVSNVIRGDLDAFAAFADNYFSLTYETYLVDID</sequence>
<organism evidence="1 2">
    <name type="scientific">Amycolatopsis saalfeldensis</name>
    <dbReference type="NCBI Taxonomy" id="394193"/>
    <lineage>
        <taxon>Bacteria</taxon>
        <taxon>Bacillati</taxon>
        <taxon>Actinomycetota</taxon>
        <taxon>Actinomycetes</taxon>
        <taxon>Pseudonocardiales</taxon>
        <taxon>Pseudonocardiaceae</taxon>
        <taxon>Amycolatopsis</taxon>
    </lineage>
</organism>
<dbReference type="OrthoDB" id="9982728at2"/>